<dbReference type="SUPFAM" id="SSF55785">
    <property type="entry name" value="PYP-like sensor domain (PAS domain)"/>
    <property type="match status" value="1"/>
</dbReference>
<dbReference type="Gene3D" id="3.30.450.20">
    <property type="entry name" value="PAS domain"/>
    <property type="match status" value="1"/>
</dbReference>
<proteinExistence type="predicted"/>
<dbReference type="RefSeq" id="WP_202094924.1">
    <property type="nucleotide sequence ID" value="NZ_CP061035.1"/>
</dbReference>
<reference evidence="2" key="1">
    <citation type="submission" date="2020-09" db="EMBL/GenBank/DDBJ databases">
        <title>Sphingomonas sp., a new species isolated from pork steak.</title>
        <authorList>
            <person name="Heidler von Heilborn D."/>
        </authorList>
    </citation>
    <scope>NUCLEOTIDE SEQUENCE [LARGE SCALE GENOMIC DNA]</scope>
</reference>
<dbReference type="NCBIfam" id="TIGR00229">
    <property type="entry name" value="sensory_box"/>
    <property type="match status" value="1"/>
</dbReference>
<dbReference type="EMBL" id="CP061035">
    <property type="protein sequence ID" value="QQV77998.1"/>
    <property type="molecule type" value="Genomic_DNA"/>
</dbReference>
<keyword evidence="2" id="KW-1185">Reference proteome</keyword>
<name>A0A974S4U7_9SPHN</name>
<dbReference type="CDD" id="cd00130">
    <property type="entry name" value="PAS"/>
    <property type="match status" value="1"/>
</dbReference>
<sequence>MALTGHSLATADGRLLAVDPEVCEIMLREERELVGTMFQSITHPHDIAGNVAALTTLRIQDGPLAIRKRYVRPDGSSVWSSVQVSRLNADDGSKLVGTIQLIDAPTPSDGPETLWRCARRLSVLMERRRTEFTDELFNDYPWMILLHVYIAEAEARPADLRSIMDGLTLRQSASERWLRVLETKGLIELSGWSGDSAQLTAIGMTKVERFLNSHMDV</sequence>
<dbReference type="InterPro" id="IPR000014">
    <property type="entry name" value="PAS"/>
</dbReference>
<dbReference type="InterPro" id="IPR035965">
    <property type="entry name" value="PAS-like_dom_sf"/>
</dbReference>
<accession>A0A974S4U7</accession>
<organism evidence="1 2">
    <name type="scientific">Sphingomonas aliaeris</name>
    <dbReference type="NCBI Taxonomy" id="2759526"/>
    <lineage>
        <taxon>Bacteria</taxon>
        <taxon>Pseudomonadati</taxon>
        <taxon>Pseudomonadota</taxon>
        <taxon>Alphaproteobacteria</taxon>
        <taxon>Sphingomonadales</taxon>
        <taxon>Sphingomonadaceae</taxon>
        <taxon>Sphingomonas</taxon>
    </lineage>
</organism>
<dbReference type="KEGG" id="sari:H5J25_04450"/>
<evidence type="ECO:0000313" key="1">
    <source>
        <dbReference type="EMBL" id="QQV77998.1"/>
    </source>
</evidence>
<dbReference type="Proteomes" id="UP000595894">
    <property type="component" value="Chromosome"/>
</dbReference>
<evidence type="ECO:0000313" key="2">
    <source>
        <dbReference type="Proteomes" id="UP000595894"/>
    </source>
</evidence>
<gene>
    <name evidence="1" type="ORF">H5J25_04450</name>
</gene>
<dbReference type="AlphaFoldDB" id="A0A974S4U7"/>
<protein>
    <submittedName>
        <fullName evidence="1">PAS domain S-box protein</fullName>
    </submittedName>
</protein>